<keyword evidence="1" id="KW-0378">Hydrolase</keyword>
<dbReference type="CDD" id="cd03443">
    <property type="entry name" value="PaaI_thioesterase"/>
    <property type="match status" value="1"/>
</dbReference>
<comment type="caution">
    <text evidence="3">The sequence shown here is derived from an EMBL/GenBank/DDBJ whole genome shotgun (WGS) entry which is preliminary data.</text>
</comment>
<evidence type="ECO:0000256" key="1">
    <source>
        <dbReference type="ARBA" id="ARBA00022801"/>
    </source>
</evidence>
<dbReference type="InterPro" id="IPR003736">
    <property type="entry name" value="PAAI_dom"/>
</dbReference>
<protein>
    <recommendedName>
        <fullName evidence="2">Thioesterase domain-containing protein</fullName>
    </recommendedName>
</protein>
<dbReference type="Proteomes" id="UP000006230">
    <property type="component" value="Unassembled WGS sequence"/>
</dbReference>
<organism evidence="3 4">
    <name type="scientific">Salipiger bermudensis (strain DSM 26914 / JCM 13377 / KCTC 12554 / HTCC2601)</name>
    <name type="common">Pelagibaca bermudensis</name>
    <dbReference type="NCBI Taxonomy" id="314265"/>
    <lineage>
        <taxon>Bacteria</taxon>
        <taxon>Pseudomonadati</taxon>
        <taxon>Pseudomonadota</taxon>
        <taxon>Alphaproteobacteria</taxon>
        <taxon>Rhodobacterales</taxon>
        <taxon>Roseobacteraceae</taxon>
        <taxon>Salipiger</taxon>
    </lineage>
</organism>
<evidence type="ECO:0000313" key="4">
    <source>
        <dbReference type="Proteomes" id="UP000006230"/>
    </source>
</evidence>
<dbReference type="OrthoDB" id="3477511at2"/>
<dbReference type="Pfam" id="PF03061">
    <property type="entry name" value="4HBT"/>
    <property type="match status" value="1"/>
</dbReference>
<dbReference type="InterPro" id="IPR029069">
    <property type="entry name" value="HotDog_dom_sf"/>
</dbReference>
<feature type="domain" description="Thioesterase" evidence="2">
    <location>
        <begin position="42"/>
        <end position="119"/>
    </location>
</feature>
<dbReference type="RefSeq" id="WP_007793366.1">
    <property type="nucleotide sequence ID" value="NZ_DS022276.1"/>
</dbReference>
<evidence type="ECO:0000259" key="2">
    <source>
        <dbReference type="Pfam" id="PF03061"/>
    </source>
</evidence>
<evidence type="ECO:0000313" key="3">
    <source>
        <dbReference type="EMBL" id="EAU45758.1"/>
    </source>
</evidence>
<gene>
    <name evidence="3" type="ORF">R2601_10654</name>
</gene>
<dbReference type="InterPro" id="IPR006683">
    <property type="entry name" value="Thioestr_dom"/>
</dbReference>
<dbReference type="Gene3D" id="3.10.129.10">
    <property type="entry name" value="Hotdog Thioesterase"/>
    <property type="match status" value="1"/>
</dbReference>
<sequence>MSDGLDTPSNFARHLGYELVEWREDYARYEMPITEVLGNRGGIPHGGVHATLLDSAMGICGCWTGDAEIRKTALTLSLNVQYIGRPVGTRLICEGFRTGGGRSTFFAEAVLRDDTGALVAKGTGVFRQRTS</sequence>
<keyword evidence="4" id="KW-1185">Reference proteome</keyword>
<dbReference type="GO" id="GO:0016289">
    <property type="term" value="F:acyl-CoA hydrolase activity"/>
    <property type="evidence" value="ECO:0007669"/>
    <property type="project" value="UniProtKB-ARBA"/>
</dbReference>
<dbReference type="HOGENOM" id="CLU_089876_3_2_5"/>
<accession>Q0FNI6</accession>
<dbReference type="AlphaFoldDB" id="Q0FNI6"/>
<dbReference type="EMBL" id="AATQ01000022">
    <property type="protein sequence ID" value="EAU45758.1"/>
    <property type="molecule type" value="Genomic_DNA"/>
</dbReference>
<dbReference type="STRING" id="314265.R2601_10654"/>
<dbReference type="eggNOG" id="COG2050">
    <property type="taxonomic scope" value="Bacteria"/>
</dbReference>
<name>Q0FNI6_SALBH</name>
<dbReference type="NCBIfam" id="TIGR00369">
    <property type="entry name" value="unchar_dom_1"/>
    <property type="match status" value="1"/>
</dbReference>
<dbReference type="SUPFAM" id="SSF54637">
    <property type="entry name" value="Thioesterase/thiol ester dehydrase-isomerase"/>
    <property type="match status" value="1"/>
</dbReference>
<reference evidence="3 4" key="1">
    <citation type="journal article" date="2010" name="J. Bacteriol.">
        <title>Genome sequences of Pelagibaca bermudensis HTCC2601T and Maritimibacter alkaliphilus HTCC2654T, the type strains of two marine Roseobacter genera.</title>
        <authorList>
            <person name="Thrash J.C."/>
            <person name="Cho J.C."/>
            <person name="Ferriera S."/>
            <person name="Johnson J."/>
            <person name="Vergin K.L."/>
            <person name="Giovannoni S.J."/>
        </authorList>
    </citation>
    <scope>NUCLEOTIDE SEQUENCE [LARGE SCALE GENOMIC DNA]</scope>
    <source>
        <strain evidence="4">DSM 26914 / JCM 13377 / KCTC 12554 / HTCC2601</strain>
    </source>
</reference>
<proteinExistence type="predicted"/>